<evidence type="ECO:0000313" key="2">
    <source>
        <dbReference type="Proteomes" id="UP000281498"/>
    </source>
</evidence>
<dbReference type="NCBIfam" id="TIGR02841">
    <property type="entry name" value="spore_YyaC"/>
    <property type="match status" value="1"/>
</dbReference>
<keyword evidence="1" id="KW-0645">Protease</keyword>
<dbReference type="GO" id="GO:0008233">
    <property type="term" value="F:peptidase activity"/>
    <property type="evidence" value="ECO:0007669"/>
    <property type="project" value="UniProtKB-KW"/>
</dbReference>
<evidence type="ECO:0000313" key="1">
    <source>
        <dbReference type="EMBL" id="RKL66027.1"/>
    </source>
</evidence>
<organism evidence="1 2">
    <name type="scientific">Salipaludibacillus neizhouensis</name>
    <dbReference type="NCBI Taxonomy" id="885475"/>
    <lineage>
        <taxon>Bacteria</taxon>
        <taxon>Bacillati</taxon>
        <taxon>Bacillota</taxon>
        <taxon>Bacilli</taxon>
        <taxon>Bacillales</taxon>
        <taxon>Bacillaceae</taxon>
    </lineage>
</organism>
<dbReference type="InterPro" id="IPR023430">
    <property type="entry name" value="Pept_HybD-like_dom_sf"/>
</dbReference>
<dbReference type="EMBL" id="PDOE01000009">
    <property type="protein sequence ID" value="RKL66027.1"/>
    <property type="molecule type" value="Genomic_DNA"/>
</dbReference>
<dbReference type="SUPFAM" id="SSF53163">
    <property type="entry name" value="HybD-like"/>
    <property type="match status" value="1"/>
</dbReference>
<accession>A0A3A9JZX6</accession>
<dbReference type="InterPro" id="IPR009665">
    <property type="entry name" value="YyaC"/>
</dbReference>
<dbReference type="RefSeq" id="WP_110938099.1">
    <property type="nucleotide sequence ID" value="NZ_PDOE01000009.1"/>
</dbReference>
<proteinExistence type="predicted"/>
<gene>
    <name evidence="1" type="primary">yyaC</name>
    <name evidence="1" type="ORF">CR203_17155</name>
</gene>
<dbReference type="OrthoDB" id="9815953at2"/>
<keyword evidence="1" id="KW-0378">Hydrolase</keyword>
<dbReference type="GO" id="GO:0006508">
    <property type="term" value="P:proteolysis"/>
    <property type="evidence" value="ECO:0007669"/>
    <property type="project" value="UniProtKB-KW"/>
</dbReference>
<dbReference type="Pfam" id="PF06866">
    <property type="entry name" value="DUF1256"/>
    <property type="match status" value="1"/>
</dbReference>
<dbReference type="AlphaFoldDB" id="A0A3A9JZX6"/>
<protein>
    <submittedName>
        <fullName evidence="1">Spore protease YyaC</fullName>
    </submittedName>
</protein>
<reference evidence="1 2" key="1">
    <citation type="submission" date="2017-10" db="EMBL/GenBank/DDBJ databases">
        <title>Bacillus sp. nov., a halophilic bacterium isolated from a Keqin Lake.</title>
        <authorList>
            <person name="Wang H."/>
        </authorList>
    </citation>
    <scope>NUCLEOTIDE SEQUENCE [LARGE SCALE GENOMIC DNA]</scope>
    <source>
        <strain evidence="1 2">KCTC 13187</strain>
    </source>
</reference>
<keyword evidence="2" id="KW-1185">Reference proteome</keyword>
<comment type="caution">
    <text evidence="1">The sequence shown here is derived from an EMBL/GenBank/DDBJ whole genome shotgun (WGS) entry which is preliminary data.</text>
</comment>
<dbReference type="Proteomes" id="UP000281498">
    <property type="component" value="Unassembled WGS sequence"/>
</dbReference>
<name>A0A3A9JZX6_9BACI</name>
<sequence length="205" mass="22509">MNYGQLFHKKNSDSFRIHVEEPLRVQQLASAVFSFLPASEDRSIVIVCIGSDRSTGDSLGPLIGTKLLERQCPLFSIYGSLSSPVHAKNLEETMITIKTLHDNPYIIAVDACLGRTTSVGYMTVADGPVKPGAAVQKSLQPVGDIHMTGIVNVSGYMEMLVLQNTRLSLVMDMAESMSRAIWRAAFWQKKRATTLAVAPQKEINL</sequence>